<sequence>MALGRIPQSSYYDKNNRPSAALYRARQPYLIRNGLTGLALFGFVAGVYTWTIRAIGQDDFSDVPVPDAPVENAAAPHSSMSSIRFGDIRVRSVRSFECYRHGCREGLLRSLYVACAASLYGMYRDEPTSITFADPHRILCSKITDVRDHYSMYCT</sequence>
<protein>
    <recommendedName>
        <fullName evidence="9">Cytochrome c oxidase assembly factor 3</fullName>
    </recommendedName>
</protein>
<dbReference type="PANTHER" id="PTHR15642">
    <property type="entry name" value="CYTOCHROME C OXIDASE ASSEMBLY FACTOR 3, MITOCHONDRIAL"/>
    <property type="match status" value="1"/>
</dbReference>
<evidence type="ECO:0000256" key="5">
    <source>
        <dbReference type="ARBA" id="ARBA00022692"/>
    </source>
</evidence>
<comment type="function">
    <text evidence="1 9">Required for assembly of cytochrome c oxidase (complex IV).</text>
</comment>
<evidence type="ECO:0000256" key="3">
    <source>
        <dbReference type="ARBA" id="ARBA00007035"/>
    </source>
</evidence>
<dbReference type="InterPro" id="IPR041752">
    <property type="entry name" value="Coa3"/>
</dbReference>
<reference evidence="11 12" key="1">
    <citation type="submission" date="2016-06" db="EMBL/GenBank/DDBJ databases">
        <authorList>
            <person name="Kjaerup R.B."/>
            <person name="Dalgaard T.S."/>
            <person name="Juul-Madsen H.R."/>
        </authorList>
    </citation>
    <scope>NUCLEOTIDE SEQUENCE [LARGE SCALE GENOMIC DNA]</scope>
</reference>
<gene>
    <name evidence="11" type="ORF">ZT3D7_G2034</name>
</gene>
<comment type="subcellular location">
    <subcellularLocation>
        <location evidence="2">Mitochondrion membrane</location>
        <topology evidence="2">Single-pass membrane protein</topology>
    </subcellularLocation>
</comment>
<feature type="transmembrane region" description="Helical" evidence="9">
    <location>
        <begin position="29"/>
        <end position="50"/>
    </location>
</feature>
<feature type="domain" description="Cytochrome c oxidase assembly factor 3 mitochondrial coiled-coil" evidence="10">
    <location>
        <begin position="22"/>
        <end position="62"/>
    </location>
</feature>
<accession>A0A1X7RIQ0</accession>
<evidence type="ECO:0000256" key="2">
    <source>
        <dbReference type="ARBA" id="ARBA00004304"/>
    </source>
</evidence>
<evidence type="ECO:0000256" key="1">
    <source>
        <dbReference type="ARBA" id="ARBA00003064"/>
    </source>
</evidence>
<evidence type="ECO:0000256" key="7">
    <source>
        <dbReference type="ARBA" id="ARBA00023128"/>
    </source>
</evidence>
<dbReference type="STRING" id="1276538.A0A1X7RIQ0"/>
<comment type="similarity">
    <text evidence="3 9">Belongs to the COA3 family.</text>
</comment>
<keyword evidence="5 9" id="KW-0812">Transmembrane</keyword>
<dbReference type="InterPro" id="IPR018628">
    <property type="entry name" value="Coa3_CC"/>
</dbReference>
<dbReference type="PANTHER" id="PTHR15642:SF3">
    <property type="entry name" value="CYTOCHROME C OXIDASE ASSEMBLY FACTOR 3 HOMOLOG, MITOCHONDRIAL"/>
    <property type="match status" value="1"/>
</dbReference>
<evidence type="ECO:0000256" key="4">
    <source>
        <dbReference type="ARBA" id="ARBA00011351"/>
    </source>
</evidence>
<dbReference type="Pfam" id="PF09813">
    <property type="entry name" value="Coa3_cc"/>
    <property type="match status" value="1"/>
</dbReference>
<dbReference type="AlphaFoldDB" id="A0A1X7RIQ0"/>
<comment type="subunit">
    <text evidence="4 9">Component of 250-400 kDa complexes called cytochrome oxidase assembly intermediates or COA complexes.</text>
</comment>
<keyword evidence="12" id="KW-1185">Reference proteome</keyword>
<keyword evidence="6 9" id="KW-1133">Transmembrane helix</keyword>
<evidence type="ECO:0000256" key="9">
    <source>
        <dbReference type="RuleBase" id="RU367056"/>
    </source>
</evidence>
<keyword evidence="9" id="KW-0999">Mitochondrion inner membrane</keyword>
<dbReference type="Proteomes" id="UP000215127">
    <property type="component" value="Chromosome 1"/>
</dbReference>
<name>A0A1X7RIQ0_ZYMT9</name>
<keyword evidence="7 9" id="KW-0496">Mitochondrion</keyword>
<keyword evidence="8 9" id="KW-0472">Membrane</keyword>
<evidence type="ECO:0000259" key="10">
    <source>
        <dbReference type="Pfam" id="PF09813"/>
    </source>
</evidence>
<evidence type="ECO:0000313" key="12">
    <source>
        <dbReference type="Proteomes" id="UP000215127"/>
    </source>
</evidence>
<dbReference type="GO" id="GO:0033617">
    <property type="term" value="P:mitochondrial respiratory chain complex IV assembly"/>
    <property type="evidence" value="ECO:0007669"/>
    <property type="project" value="UniProtKB-UniRule"/>
</dbReference>
<dbReference type="GO" id="GO:0005743">
    <property type="term" value="C:mitochondrial inner membrane"/>
    <property type="evidence" value="ECO:0007669"/>
    <property type="project" value="UniProtKB-UniRule"/>
</dbReference>
<evidence type="ECO:0000313" key="11">
    <source>
        <dbReference type="EMBL" id="SMQ46887.1"/>
    </source>
</evidence>
<evidence type="ECO:0000256" key="8">
    <source>
        <dbReference type="ARBA" id="ARBA00023136"/>
    </source>
</evidence>
<dbReference type="EMBL" id="LT853692">
    <property type="protein sequence ID" value="SMQ46887.1"/>
    <property type="molecule type" value="Genomic_DNA"/>
</dbReference>
<evidence type="ECO:0000256" key="6">
    <source>
        <dbReference type="ARBA" id="ARBA00022989"/>
    </source>
</evidence>
<proteinExistence type="inferred from homology"/>
<organism evidence="11 12">
    <name type="scientific">Zymoseptoria tritici (strain ST99CH_3D7)</name>
    <dbReference type="NCBI Taxonomy" id="1276538"/>
    <lineage>
        <taxon>Eukaryota</taxon>
        <taxon>Fungi</taxon>
        <taxon>Dikarya</taxon>
        <taxon>Ascomycota</taxon>
        <taxon>Pezizomycotina</taxon>
        <taxon>Dothideomycetes</taxon>
        <taxon>Dothideomycetidae</taxon>
        <taxon>Mycosphaerellales</taxon>
        <taxon>Mycosphaerellaceae</taxon>
        <taxon>Zymoseptoria</taxon>
    </lineage>
</organism>